<evidence type="ECO:0000313" key="3">
    <source>
        <dbReference type="Proteomes" id="UP001501295"/>
    </source>
</evidence>
<dbReference type="EMBL" id="BAABLM010000005">
    <property type="protein sequence ID" value="GAA4680363.1"/>
    <property type="molecule type" value="Genomic_DNA"/>
</dbReference>
<keyword evidence="3" id="KW-1185">Reference proteome</keyword>
<sequence>MHMTDLPGTPAPTDPDASGPAASGPAASGPAADITEPLGGALSGERDYVAANDAGVTAERHVPKGDEEIGKGSSYDPADERYPDEERGDS</sequence>
<feature type="compositionally biased region" description="Basic and acidic residues" evidence="1">
    <location>
        <begin position="58"/>
        <end position="70"/>
    </location>
</feature>
<feature type="compositionally biased region" description="Low complexity" evidence="1">
    <location>
        <begin position="14"/>
        <end position="33"/>
    </location>
</feature>
<evidence type="ECO:0000256" key="1">
    <source>
        <dbReference type="SAM" id="MobiDB-lite"/>
    </source>
</evidence>
<feature type="compositionally biased region" description="Basic and acidic residues" evidence="1">
    <location>
        <begin position="78"/>
        <end position="90"/>
    </location>
</feature>
<gene>
    <name evidence="2" type="ORF">GCM10025780_27010</name>
</gene>
<organism evidence="2 3">
    <name type="scientific">Frondihabitans cladoniiphilus</name>
    <dbReference type="NCBI Taxonomy" id="715785"/>
    <lineage>
        <taxon>Bacteria</taxon>
        <taxon>Bacillati</taxon>
        <taxon>Actinomycetota</taxon>
        <taxon>Actinomycetes</taxon>
        <taxon>Micrococcales</taxon>
        <taxon>Microbacteriaceae</taxon>
        <taxon>Frondihabitans</taxon>
    </lineage>
</organism>
<name>A0ABP8W6F2_9MICO</name>
<accession>A0ABP8W6F2</accession>
<proteinExistence type="predicted"/>
<feature type="region of interest" description="Disordered" evidence="1">
    <location>
        <begin position="1"/>
        <end position="90"/>
    </location>
</feature>
<reference evidence="3" key="1">
    <citation type="journal article" date="2019" name="Int. J. Syst. Evol. Microbiol.">
        <title>The Global Catalogue of Microorganisms (GCM) 10K type strain sequencing project: providing services to taxonomists for standard genome sequencing and annotation.</title>
        <authorList>
            <consortium name="The Broad Institute Genomics Platform"/>
            <consortium name="The Broad Institute Genome Sequencing Center for Infectious Disease"/>
            <person name="Wu L."/>
            <person name="Ma J."/>
        </authorList>
    </citation>
    <scope>NUCLEOTIDE SEQUENCE [LARGE SCALE GENOMIC DNA]</scope>
    <source>
        <strain evidence="3">JCM 18956</strain>
    </source>
</reference>
<comment type="caution">
    <text evidence="2">The sequence shown here is derived from an EMBL/GenBank/DDBJ whole genome shotgun (WGS) entry which is preliminary data.</text>
</comment>
<dbReference type="Proteomes" id="UP001501295">
    <property type="component" value="Unassembled WGS sequence"/>
</dbReference>
<evidence type="ECO:0000313" key="2">
    <source>
        <dbReference type="EMBL" id="GAA4680363.1"/>
    </source>
</evidence>
<protein>
    <submittedName>
        <fullName evidence="2">Uncharacterized protein</fullName>
    </submittedName>
</protein>